<accession>A0A0B1PEM2</accession>
<proteinExistence type="predicted"/>
<keyword evidence="3" id="KW-1185">Reference proteome</keyword>
<feature type="region of interest" description="Disordered" evidence="1">
    <location>
        <begin position="47"/>
        <end position="68"/>
    </location>
</feature>
<dbReference type="Proteomes" id="UP000030854">
    <property type="component" value="Unassembled WGS sequence"/>
</dbReference>
<sequence>MICNTPISSIESTLANFKDEIEKEEVIAFKAYLQLAITNFATVDTSPTCPKIPSHSRPGKGSGHGPGNEKIAVHKAVIPRCNTSAEPSLKKSQEAFNIPKIPRKVESTWATVARKGMKKVRITLSTKVPVAPFRNLSLTLFGKIKPVHSGFTLSPRSTEAREKILNAGNGLFLSGAELESTTNWTPVIVPTVLATIRKEQGEVEVSKSILNDEIERVCSMRPAHVKPYGGNKPRTPHRTWMACFPTAPCTSFKVFDKSEIARKFKKQQPLEFANGAMAIFLQKNVLGRLRVETAVQKLRWSYRSDSRICFARPTCSDAPTKEQLKIHCQAGEREYQAVIRAKAAEEIAASANANNTELVCSQASEVDNDINNITASSVDLTTVRAMRI</sequence>
<evidence type="ECO:0000256" key="1">
    <source>
        <dbReference type="SAM" id="MobiDB-lite"/>
    </source>
</evidence>
<evidence type="ECO:0000313" key="2">
    <source>
        <dbReference type="EMBL" id="KHJ35089.1"/>
    </source>
</evidence>
<dbReference type="EMBL" id="JNVN01000536">
    <property type="protein sequence ID" value="KHJ35089.1"/>
    <property type="molecule type" value="Genomic_DNA"/>
</dbReference>
<evidence type="ECO:0000313" key="3">
    <source>
        <dbReference type="Proteomes" id="UP000030854"/>
    </source>
</evidence>
<organism evidence="2 3">
    <name type="scientific">Uncinula necator</name>
    <name type="common">Grape powdery mildew</name>
    <dbReference type="NCBI Taxonomy" id="52586"/>
    <lineage>
        <taxon>Eukaryota</taxon>
        <taxon>Fungi</taxon>
        <taxon>Dikarya</taxon>
        <taxon>Ascomycota</taxon>
        <taxon>Pezizomycotina</taxon>
        <taxon>Leotiomycetes</taxon>
        <taxon>Erysiphales</taxon>
        <taxon>Erysiphaceae</taxon>
        <taxon>Erysiphe</taxon>
    </lineage>
</organism>
<dbReference type="STRING" id="52586.A0A0B1PEM2"/>
<dbReference type="AlphaFoldDB" id="A0A0B1PEM2"/>
<gene>
    <name evidence="2" type="ORF">EV44_g5495</name>
</gene>
<reference evidence="2 3" key="1">
    <citation type="journal article" date="2014" name="BMC Genomics">
        <title>Adaptive genomic structural variation in the grape powdery mildew pathogen, Erysiphe necator.</title>
        <authorList>
            <person name="Jones L."/>
            <person name="Riaz S."/>
            <person name="Morales-Cruz A."/>
            <person name="Amrine K.C."/>
            <person name="McGuire B."/>
            <person name="Gubler W.D."/>
            <person name="Walker M.A."/>
            <person name="Cantu D."/>
        </authorList>
    </citation>
    <scope>NUCLEOTIDE SEQUENCE [LARGE SCALE GENOMIC DNA]</scope>
    <source>
        <strain evidence="3">c</strain>
    </source>
</reference>
<name>A0A0B1PEM2_UNCNE</name>
<protein>
    <submittedName>
        <fullName evidence="2">Putative eka-like protein</fullName>
    </submittedName>
</protein>
<comment type="caution">
    <text evidence="2">The sequence shown here is derived from an EMBL/GenBank/DDBJ whole genome shotgun (WGS) entry which is preliminary data.</text>
</comment>
<dbReference type="HOGENOM" id="CLU_018153_0_2_1"/>